<evidence type="ECO:0000259" key="3">
    <source>
        <dbReference type="PROSITE" id="PS50887"/>
    </source>
</evidence>
<dbReference type="Pfam" id="PF00990">
    <property type="entry name" value="GGDEF"/>
    <property type="match status" value="1"/>
</dbReference>
<dbReference type="SUPFAM" id="SSF158472">
    <property type="entry name" value="HAMP domain-like"/>
    <property type="match status" value="1"/>
</dbReference>
<feature type="transmembrane region" description="Helical" evidence="1">
    <location>
        <begin position="26"/>
        <end position="46"/>
    </location>
</feature>
<dbReference type="SMART" id="SM00267">
    <property type="entry name" value="GGDEF"/>
    <property type="match status" value="1"/>
</dbReference>
<keyword evidence="1" id="KW-0472">Membrane</keyword>
<sequence length="432" mass="48023">MNLVNAAVLPPADSLVKRLTRLNLRLLSMTMLLTFLLLATVTWYVARERQLHSAELSARLLANSVSPMLVFADRIAAQVELEAFSRRSDLLQVQVQLPDGTVFAHWQAEGQAAPLHALAPAGLARTGIRSSVGWSALEVWAPVRLKDELVGVLVLRESLASLHLSVLLLSTVAIALMVLMILVAWRGLVLVQRSALRPLVELSHLAEHIAQERDYSKRATIYRRDEVGRLSERFNEMLKRIEIWQADLRHQLEQEHEAGQKFQRLAHKDALTGLPNRLYFQGELQRHLALCVDHGELMALMFIDLDNFKKVNDQYGHEVGDEVLCEVSRRMSAAVRSRDVLCRLGGDEFALILPELPDEAVAEQLAQRLIDAVRVTMTISGAVMPIGATVGLAFAPLDASEATALLNASDHAMYAAKRAGKNTYRRAQHGMA</sequence>
<feature type="domain" description="HAMP" evidence="2">
    <location>
        <begin position="193"/>
        <end position="246"/>
    </location>
</feature>
<dbReference type="PANTHER" id="PTHR46663">
    <property type="entry name" value="DIGUANYLATE CYCLASE DGCT-RELATED"/>
    <property type="match status" value="1"/>
</dbReference>
<dbReference type="GO" id="GO:0016020">
    <property type="term" value="C:membrane"/>
    <property type="evidence" value="ECO:0007669"/>
    <property type="project" value="InterPro"/>
</dbReference>
<accession>A0A845HW63</accession>
<evidence type="ECO:0000313" key="5">
    <source>
        <dbReference type="Proteomes" id="UP000444316"/>
    </source>
</evidence>
<proteinExistence type="predicted"/>
<evidence type="ECO:0000313" key="4">
    <source>
        <dbReference type="EMBL" id="MYN45253.1"/>
    </source>
</evidence>
<dbReference type="InterPro" id="IPR052163">
    <property type="entry name" value="DGC-Regulatory_Protein"/>
</dbReference>
<feature type="domain" description="GGDEF" evidence="3">
    <location>
        <begin position="296"/>
        <end position="429"/>
    </location>
</feature>
<keyword evidence="1" id="KW-1133">Transmembrane helix</keyword>
<keyword evidence="5" id="KW-1185">Reference proteome</keyword>
<comment type="caution">
    <text evidence="4">The sequence shown here is derived from an EMBL/GenBank/DDBJ whole genome shotgun (WGS) entry which is preliminary data.</text>
</comment>
<dbReference type="SMART" id="SM00304">
    <property type="entry name" value="HAMP"/>
    <property type="match status" value="1"/>
</dbReference>
<dbReference type="Gene3D" id="3.30.70.270">
    <property type="match status" value="1"/>
</dbReference>
<dbReference type="Pfam" id="PF00672">
    <property type="entry name" value="HAMP"/>
    <property type="match status" value="1"/>
</dbReference>
<dbReference type="PROSITE" id="PS50885">
    <property type="entry name" value="HAMP"/>
    <property type="match status" value="1"/>
</dbReference>
<dbReference type="InterPro" id="IPR043128">
    <property type="entry name" value="Rev_trsase/Diguanyl_cyclase"/>
</dbReference>
<dbReference type="InterPro" id="IPR003660">
    <property type="entry name" value="HAMP_dom"/>
</dbReference>
<dbReference type="SUPFAM" id="SSF55073">
    <property type="entry name" value="Nucleotide cyclase"/>
    <property type="match status" value="1"/>
</dbReference>
<evidence type="ECO:0000259" key="2">
    <source>
        <dbReference type="PROSITE" id="PS50885"/>
    </source>
</evidence>
<dbReference type="Proteomes" id="UP000444316">
    <property type="component" value="Unassembled WGS sequence"/>
</dbReference>
<dbReference type="CDD" id="cd01949">
    <property type="entry name" value="GGDEF"/>
    <property type="match status" value="1"/>
</dbReference>
<dbReference type="GO" id="GO:0007165">
    <property type="term" value="P:signal transduction"/>
    <property type="evidence" value="ECO:0007669"/>
    <property type="project" value="InterPro"/>
</dbReference>
<dbReference type="RefSeq" id="WP_161034913.1">
    <property type="nucleotide sequence ID" value="NZ_WWCL01000002.1"/>
</dbReference>
<dbReference type="InterPro" id="IPR029787">
    <property type="entry name" value="Nucleotide_cyclase"/>
</dbReference>
<gene>
    <name evidence="4" type="ORF">GTP23_09280</name>
</gene>
<dbReference type="FunFam" id="3.30.70.270:FF:000001">
    <property type="entry name" value="Diguanylate cyclase domain protein"/>
    <property type="match status" value="1"/>
</dbReference>
<dbReference type="InterPro" id="IPR000160">
    <property type="entry name" value="GGDEF_dom"/>
</dbReference>
<name>A0A845HW63_9BURK</name>
<feature type="transmembrane region" description="Helical" evidence="1">
    <location>
        <begin position="166"/>
        <end position="188"/>
    </location>
</feature>
<evidence type="ECO:0000256" key="1">
    <source>
        <dbReference type="SAM" id="Phobius"/>
    </source>
</evidence>
<dbReference type="GO" id="GO:0003824">
    <property type="term" value="F:catalytic activity"/>
    <property type="evidence" value="ECO:0007669"/>
    <property type="project" value="UniProtKB-ARBA"/>
</dbReference>
<dbReference type="InterPro" id="IPR033417">
    <property type="entry name" value="CHASE8"/>
</dbReference>
<keyword evidence="1" id="KW-0812">Transmembrane</keyword>
<reference evidence="4" key="1">
    <citation type="submission" date="2019-12" db="EMBL/GenBank/DDBJ databases">
        <title>Novel species isolated from a subtropical stream in China.</title>
        <authorList>
            <person name="Lu H."/>
        </authorList>
    </citation>
    <scope>NUCLEOTIDE SEQUENCE [LARGE SCALE GENOMIC DNA]</scope>
    <source>
        <strain evidence="4">FT93W</strain>
    </source>
</reference>
<dbReference type="NCBIfam" id="TIGR00254">
    <property type="entry name" value="GGDEF"/>
    <property type="match status" value="1"/>
</dbReference>
<dbReference type="Pfam" id="PF17152">
    <property type="entry name" value="CHASE8"/>
    <property type="match status" value="1"/>
</dbReference>
<dbReference type="AlphaFoldDB" id="A0A845HW63"/>
<dbReference type="CDD" id="cd06225">
    <property type="entry name" value="HAMP"/>
    <property type="match status" value="1"/>
</dbReference>
<protein>
    <submittedName>
        <fullName evidence="4">Diguanylate cyclase</fullName>
    </submittedName>
</protein>
<organism evidence="4 5">
    <name type="scientific">Duganella fentianensis</name>
    <dbReference type="NCBI Taxonomy" id="2692177"/>
    <lineage>
        <taxon>Bacteria</taxon>
        <taxon>Pseudomonadati</taxon>
        <taxon>Pseudomonadota</taxon>
        <taxon>Betaproteobacteria</taxon>
        <taxon>Burkholderiales</taxon>
        <taxon>Oxalobacteraceae</taxon>
        <taxon>Telluria group</taxon>
        <taxon>Duganella</taxon>
    </lineage>
</organism>
<dbReference type="Gene3D" id="6.10.340.10">
    <property type="match status" value="1"/>
</dbReference>
<dbReference type="PANTHER" id="PTHR46663:SF2">
    <property type="entry name" value="GGDEF DOMAIN-CONTAINING PROTEIN"/>
    <property type="match status" value="1"/>
</dbReference>
<dbReference type="EMBL" id="WWCL01000002">
    <property type="protein sequence ID" value="MYN45253.1"/>
    <property type="molecule type" value="Genomic_DNA"/>
</dbReference>
<dbReference type="PROSITE" id="PS50887">
    <property type="entry name" value="GGDEF"/>
    <property type="match status" value="1"/>
</dbReference>